<dbReference type="EMBL" id="CP007536">
    <property type="protein sequence ID" value="AIC16407.1"/>
    <property type="molecule type" value="Genomic_DNA"/>
</dbReference>
<evidence type="ECO:0000256" key="7">
    <source>
        <dbReference type="ARBA" id="ARBA00038093"/>
    </source>
</evidence>
<dbReference type="Gene3D" id="3.40.50.1010">
    <property type="entry name" value="5'-nuclease"/>
    <property type="match status" value="1"/>
</dbReference>
<comment type="cofactor">
    <cofactor evidence="1 8">
        <name>Mg(2+)</name>
        <dbReference type="ChEBI" id="CHEBI:18420"/>
    </cofactor>
</comment>
<reference evidence="10 11" key="1">
    <citation type="journal article" date="2014" name="Int. J. Syst. Evol. Microbiol.">
        <title>Nitrososphaera viennensis gen. nov., sp. nov., an aerobic and mesophilic, ammonia-oxidizing archaeon from soil and a member of the archaeal phylum Thaumarchaeota.</title>
        <authorList>
            <person name="Stieglmeier M."/>
            <person name="Klingl A."/>
            <person name="Alves R.J."/>
            <person name="Rittmann S.K."/>
            <person name="Melcher M."/>
            <person name="Leisch N."/>
            <person name="Schleper C."/>
        </authorList>
    </citation>
    <scope>NUCLEOTIDE SEQUENCE [LARGE SCALE GENOMIC DNA]</scope>
    <source>
        <strain evidence="10">EN76</strain>
    </source>
</reference>
<feature type="domain" description="PIN" evidence="9">
    <location>
        <begin position="2"/>
        <end position="121"/>
    </location>
</feature>
<evidence type="ECO:0000259" key="9">
    <source>
        <dbReference type="Pfam" id="PF01850"/>
    </source>
</evidence>
<dbReference type="Pfam" id="PF01850">
    <property type="entry name" value="PIN"/>
    <property type="match status" value="1"/>
</dbReference>
<dbReference type="HOGENOM" id="CLU_118482_3_2_2"/>
<dbReference type="CDD" id="cd09881">
    <property type="entry name" value="PIN_VapC4-5_FitB-like"/>
    <property type="match status" value="1"/>
</dbReference>
<evidence type="ECO:0000313" key="11">
    <source>
        <dbReference type="Proteomes" id="UP000027093"/>
    </source>
</evidence>
<dbReference type="PANTHER" id="PTHR33653">
    <property type="entry name" value="RIBONUCLEASE VAPC2"/>
    <property type="match status" value="1"/>
</dbReference>
<dbReference type="InterPro" id="IPR050556">
    <property type="entry name" value="Type_II_TA_system_RNase"/>
</dbReference>
<keyword evidence="6 8" id="KW-0460">Magnesium</keyword>
<keyword evidence="8" id="KW-0800">Toxin</keyword>
<dbReference type="InterPro" id="IPR029060">
    <property type="entry name" value="PIN-like_dom_sf"/>
</dbReference>
<evidence type="ECO:0000313" key="10">
    <source>
        <dbReference type="EMBL" id="AIC16407.1"/>
    </source>
</evidence>
<dbReference type="RefSeq" id="WP_075055167.1">
    <property type="nucleotide sequence ID" value="NZ_CP007536.1"/>
</dbReference>
<feature type="binding site" evidence="8">
    <location>
        <position position="5"/>
    </location>
    <ligand>
        <name>Mg(2+)</name>
        <dbReference type="ChEBI" id="CHEBI:18420"/>
    </ligand>
</feature>
<dbReference type="SUPFAM" id="SSF88723">
    <property type="entry name" value="PIN domain-like"/>
    <property type="match status" value="1"/>
</dbReference>
<evidence type="ECO:0000256" key="4">
    <source>
        <dbReference type="ARBA" id="ARBA00022723"/>
    </source>
</evidence>
<keyword evidence="3 8" id="KW-0540">Nuclease</keyword>
<dbReference type="AlphaFoldDB" id="A0A060HTJ5"/>
<comment type="function">
    <text evidence="8">Toxic component of a toxin-antitoxin (TA) system. An RNase.</text>
</comment>
<evidence type="ECO:0000256" key="1">
    <source>
        <dbReference type="ARBA" id="ARBA00001946"/>
    </source>
</evidence>
<proteinExistence type="inferred from homology"/>
<dbReference type="GO" id="GO:0004540">
    <property type="term" value="F:RNA nuclease activity"/>
    <property type="evidence" value="ECO:0007669"/>
    <property type="project" value="InterPro"/>
</dbReference>
<protein>
    <recommendedName>
        <fullName evidence="8">Ribonuclease VapC</fullName>
        <shortName evidence="8">RNase VapC</shortName>
        <ecNumber evidence="8">3.1.-.-</ecNumber>
    </recommendedName>
    <alternativeName>
        <fullName evidence="8">Putative toxin VapC</fullName>
    </alternativeName>
</protein>
<feature type="binding site" evidence="8">
    <location>
        <position position="94"/>
    </location>
    <ligand>
        <name>Mg(2+)</name>
        <dbReference type="ChEBI" id="CHEBI:18420"/>
    </ligand>
</feature>
<dbReference type="GO" id="GO:0000287">
    <property type="term" value="F:magnesium ion binding"/>
    <property type="evidence" value="ECO:0007669"/>
    <property type="project" value="UniProtKB-UniRule"/>
</dbReference>
<organism evidence="10 11">
    <name type="scientific">Nitrososphaera viennensis EN76</name>
    <dbReference type="NCBI Taxonomy" id="926571"/>
    <lineage>
        <taxon>Archaea</taxon>
        <taxon>Nitrososphaerota</taxon>
        <taxon>Nitrososphaeria</taxon>
        <taxon>Nitrososphaerales</taxon>
        <taxon>Nitrososphaeraceae</taxon>
        <taxon>Nitrososphaera</taxon>
    </lineage>
</organism>
<sequence length="127" mass="14102">MVCLDTDFMVAYLRKDAAARDKLQELESAQEPLHTTVINAFELYKGAFNAKDTRAELARVDALLDAFFILALDRDSARAAGAFHNRSNPVGESDLLIGSIALANKQVLITKNKKHFERIPGLKVEGW</sequence>
<keyword evidence="11" id="KW-1185">Reference proteome</keyword>
<dbReference type="KEGG" id="nvn:NVIE_021450"/>
<dbReference type="InterPro" id="IPR002716">
    <property type="entry name" value="PIN_dom"/>
</dbReference>
<dbReference type="STRING" id="926571.NVIE_021450"/>
<dbReference type="InterPro" id="IPR022907">
    <property type="entry name" value="VapC_family"/>
</dbReference>
<keyword evidence="2 8" id="KW-1277">Toxin-antitoxin system</keyword>
<comment type="similarity">
    <text evidence="7 8">Belongs to the PINc/VapC protein family.</text>
</comment>
<evidence type="ECO:0000256" key="5">
    <source>
        <dbReference type="ARBA" id="ARBA00022801"/>
    </source>
</evidence>
<keyword evidence="5 8" id="KW-0378">Hydrolase</keyword>
<keyword evidence="4 8" id="KW-0479">Metal-binding</keyword>
<dbReference type="GO" id="GO:0016787">
    <property type="term" value="F:hydrolase activity"/>
    <property type="evidence" value="ECO:0007669"/>
    <property type="project" value="UniProtKB-KW"/>
</dbReference>
<dbReference type="GeneID" id="74947386"/>
<gene>
    <name evidence="8" type="primary">vapC</name>
    <name evidence="10" type="ORF">NVIE_021450</name>
</gene>
<dbReference type="HAMAP" id="MF_00265">
    <property type="entry name" value="VapC_Nob1"/>
    <property type="match status" value="1"/>
</dbReference>
<accession>A0A060HTJ5</accession>
<dbReference type="Proteomes" id="UP000027093">
    <property type="component" value="Chromosome"/>
</dbReference>
<evidence type="ECO:0000256" key="3">
    <source>
        <dbReference type="ARBA" id="ARBA00022722"/>
    </source>
</evidence>
<name>A0A060HTJ5_9ARCH</name>
<evidence type="ECO:0000256" key="2">
    <source>
        <dbReference type="ARBA" id="ARBA00022649"/>
    </source>
</evidence>
<evidence type="ECO:0000256" key="8">
    <source>
        <dbReference type="HAMAP-Rule" id="MF_00265"/>
    </source>
</evidence>
<dbReference type="GO" id="GO:0090729">
    <property type="term" value="F:toxin activity"/>
    <property type="evidence" value="ECO:0007669"/>
    <property type="project" value="UniProtKB-KW"/>
</dbReference>
<dbReference type="OrthoDB" id="11240at2157"/>
<evidence type="ECO:0000256" key="6">
    <source>
        <dbReference type="ARBA" id="ARBA00022842"/>
    </source>
</evidence>
<dbReference type="PANTHER" id="PTHR33653:SF1">
    <property type="entry name" value="RIBONUCLEASE VAPC2"/>
    <property type="match status" value="1"/>
</dbReference>
<dbReference type="EC" id="3.1.-.-" evidence="8"/>